<organism evidence="2 3">
    <name type="scientific">Pelomonas cellulosilytica</name>
    <dbReference type="NCBI Taxonomy" id="2906762"/>
    <lineage>
        <taxon>Bacteria</taxon>
        <taxon>Pseudomonadati</taxon>
        <taxon>Pseudomonadota</taxon>
        <taxon>Betaproteobacteria</taxon>
        <taxon>Burkholderiales</taxon>
        <taxon>Sphaerotilaceae</taxon>
        <taxon>Roseateles</taxon>
    </lineage>
</organism>
<dbReference type="InterPro" id="IPR054653">
    <property type="entry name" value="EpsI_type_B_pred"/>
</dbReference>
<accession>A0ABS8Y3L6</accession>
<sequence length="220" mass="23422">MVLMLGGAAASKALAPTERMAARYAGVSLETLIPVQFAGWRVDEAIIPLTPDPTTTAALTTLYSQTLSRTYVNGAGQRVMLALAYGGDQSRELQVHRPEVCYAAQGFRVQDAAKVTLQSGFGTVPAMHLVASRSGRVEPITYWVRMGDEIVRGNVEQGITRVRYGLAGSIPDGLLVRVSTLGDDAPAQYAVQQDFVQAMLAALSPSGRQYLLGRPTGAPA</sequence>
<name>A0ABS8Y3L6_9BURK</name>
<keyword evidence="3" id="KW-1185">Reference proteome</keyword>
<evidence type="ECO:0000259" key="1">
    <source>
        <dbReference type="Pfam" id="PF11984"/>
    </source>
</evidence>
<dbReference type="Pfam" id="PF11984">
    <property type="entry name" value="DUF3485"/>
    <property type="match status" value="1"/>
</dbReference>
<comment type="caution">
    <text evidence="2">The sequence shown here is derived from an EMBL/GenBank/DDBJ whole genome shotgun (WGS) entry which is preliminary data.</text>
</comment>
<dbReference type="NCBIfam" id="NF045609">
    <property type="entry name" value="EpsI_type_B"/>
    <property type="match status" value="1"/>
</dbReference>
<dbReference type="Proteomes" id="UP001200741">
    <property type="component" value="Unassembled WGS sequence"/>
</dbReference>
<dbReference type="RefSeq" id="WP_233375215.1">
    <property type="nucleotide sequence ID" value="NZ_JAJTWU010000013.1"/>
</dbReference>
<gene>
    <name evidence="2" type="ORF">LXT13_25915</name>
</gene>
<dbReference type="NCBIfam" id="TIGR02914">
    <property type="entry name" value="EpsI_fam"/>
    <property type="match status" value="1"/>
</dbReference>
<reference evidence="2 3" key="1">
    <citation type="submission" date="2021-12" db="EMBL/GenBank/DDBJ databases">
        <title>Genome seq of P8.</title>
        <authorList>
            <person name="Seo T."/>
        </authorList>
    </citation>
    <scope>NUCLEOTIDE SEQUENCE [LARGE SCALE GENOMIC DNA]</scope>
    <source>
        <strain evidence="2 3">P8</strain>
    </source>
</reference>
<evidence type="ECO:0000313" key="3">
    <source>
        <dbReference type="Proteomes" id="UP001200741"/>
    </source>
</evidence>
<evidence type="ECO:0000313" key="2">
    <source>
        <dbReference type="EMBL" id="MCE4557832.1"/>
    </source>
</evidence>
<dbReference type="EMBL" id="JAJTWU010000013">
    <property type="protein sequence ID" value="MCE4557832.1"/>
    <property type="molecule type" value="Genomic_DNA"/>
</dbReference>
<proteinExistence type="predicted"/>
<dbReference type="InterPro" id="IPR014263">
    <property type="entry name" value="Methanolan_biosynth_EpsI"/>
</dbReference>
<protein>
    <submittedName>
        <fullName evidence="2">EpsI family protein</fullName>
    </submittedName>
</protein>
<feature type="domain" description="Methanolan biosynthesis EpsI" evidence="1">
    <location>
        <begin position="2"/>
        <end position="205"/>
    </location>
</feature>